<dbReference type="ExpressionAtlas" id="Q8H6I7">
    <property type="expression patterns" value="baseline and differential"/>
</dbReference>
<feature type="active site" evidence="7">
    <location>
        <position position="51"/>
    </location>
</feature>
<comment type="similarity">
    <text evidence="6">Belongs to the peptidase S26 family. IMP1 subfamily.</text>
</comment>
<organism evidence="9">
    <name type="scientific">Zea mays</name>
    <name type="common">Maize</name>
    <dbReference type="NCBI Taxonomy" id="4577"/>
    <lineage>
        <taxon>Eukaryota</taxon>
        <taxon>Viridiplantae</taxon>
        <taxon>Streptophyta</taxon>
        <taxon>Embryophyta</taxon>
        <taxon>Tracheophyta</taxon>
        <taxon>Spermatophyta</taxon>
        <taxon>Magnoliopsida</taxon>
        <taxon>Liliopsida</taxon>
        <taxon>Poales</taxon>
        <taxon>Poaceae</taxon>
        <taxon>PACMAD clade</taxon>
        <taxon>Panicoideae</taxon>
        <taxon>Andropogonodae</taxon>
        <taxon>Andropogoneae</taxon>
        <taxon>Tripsacinae</taxon>
        <taxon>Zea</taxon>
    </lineage>
</organism>
<dbReference type="EMBL" id="AF528565">
    <property type="protein sequence ID" value="AAN40026.1"/>
    <property type="molecule type" value="Genomic_DNA"/>
</dbReference>
<dbReference type="PANTHER" id="PTHR12383:SF16">
    <property type="entry name" value="MITOCHONDRIAL INNER MEMBRANE PROTEASE SUBUNIT 1"/>
    <property type="match status" value="1"/>
</dbReference>
<evidence type="ECO:0000259" key="8">
    <source>
        <dbReference type="Pfam" id="PF10502"/>
    </source>
</evidence>
<dbReference type="SUPFAM" id="SSF51306">
    <property type="entry name" value="LexA/Signal peptidase"/>
    <property type="match status" value="1"/>
</dbReference>
<dbReference type="NCBIfam" id="TIGR02227">
    <property type="entry name" value="sigpep_I_bact"/>
    <property type="match status" value="1"/>
</dbReference>
<reference evidence="9" key="1">
    <citation type="journal article" date="2002" name="Genome Res.">
        <title>Mosaic organization of orthologous sequences in grass genomes.</title>
        <authorList>
            <person name="Song R."/>
            <person name="Llaca V."/>
            <person name="Messing J."/>
        </authorList>
    </citation>
    <scope>NUCLEOTIDE SEQUENCE</scope>
</reference>
<feature type="domain" description="Peptidase S26" evidence="8">
    <location>
        <begin position="27"/>
        <end position="183"/>
    </location>
</feature>
<dbReference type="GO" id="GO:0004252">
    <property type="term" value="F:serine-type endopeptidase activity"/>
    <property type="evidence" value="ECO:0007669"/>
    <property type="project" value="InterPro"/>
</dbReference>
<evidence type="ECO:0000256" key="1">
    <source>
        <dbReference type="ARBA" id="ARBA00004273"/>
    </source>
</evidence>
<dbReference type="Gene3D" id="2.10.109.10">
    <property type="entry name" value="Umud Fragment, subunit A"/>
    <property type="match status" value="1"/>
</dbReference>
<keyword evidence="4" id="KW-0496">Mitochondrion</keyword>
<dbReference type="PRINTS" id="PR00727">
    <property type="entry name" value="LEADERPTASE"/>
</dbReference>
<proteinExistence type="inferred from homology"/>
<comment type="subcellular location">
    <subcellularLocation>
        <location evidence="1">Mitochondrion inner membrane</location>
    </subcellularLocation>
</comment>
<evidence type="ECO:0000256" key="6">
    <source>
        <dbReference type="ARBA" id="ARBA00038445"/>
    </source>
</evidence>
<name>Q8H6I7_MAIZE</name>
<dbReference type="InterPro" id="IPR019533">
    <property type="entry name" value="Peptidase_S26"/>
</dbReference>
<keyword evidence="5" id="KW-0472">Membrane</keyword>
<dbReference type="Pfam" id="PF10502">
    <property type="entry name" value="Peptidase_S26"/>
    <property type="match status" value="1"/>
</dbReference>
<evidence type="ECO:0000256" key="5">
    <source>
        <dbReference type="ARBA" id="ARBA00023136"/>
    </source>
</evidence>
<gene>
    <name evidence="9" type="primary">ZMRS072.8</name>
</gene>
<evidence type="ECO:0000256" key="4">
    <source>
        <dbReference type="ARBA" id="ARBA00023128"/>
    </source>
</evidence>
<dbReference type="PANTHER" id="PTHR12383">
    <property type="entry name" value="PROTEASE FAMILY S26 MITOCHONDRIAL INNER MEMBRANE PROTEASE-RELATED"/>
    <property type="match status" value="1"/>
</dbReference>
<dbReference type="InterPro" id="IPR036286">
    <property type="entry name" value="LexA/Signal_pep-like_sf"/>
</dbReference>
<protein>
    <submittedName>
        <fullName evidence="9">Uncharacterized protein ZMRS072.8</fullName>
    </submittedName>
</protein>
<dbReference type="GO" id="GO:0006465">
    <property type="term" value="P:signal peptide processing"/>
    <property type="evidence" value="ECO:0007669"/>
    <property type="project" value="InterPro"/>
</dbReference>
<accession>Q8H6I7</accession>
<keyword evidence="2" id="KW-0999">Mitochondrion inner membrane</keyword>
<keyword evidence="3" id="KW-0378">Hydrolase</keyword>
<sequence>MPGFAQRLAGIPWRSIARQGLSRVFLVAKAYCLIHVVNDHLCSVTLVRGASMLPSLNLAGDAVAVDRVSVRLGRVAPGDIVLMISPEDPRKSVVKRVVGMQGDSVTYLVDPGKSDSSRTVVILNELELCAGKTLHYATLGIFTPPDQKVPQDHVWVQGDNIFASNDSRQFGAVPYGLITGKIFCRQKQRRLALRAHADLLGGAEAADVALVLAAGDAEQWRVAALRDDAAEQRAHALAVCLVINVNPSIHPSQIKLN</sequence>
<evidence type="ECO:0000256" key="3">
    <source>
        <dbReference type="ARBA" id="ARBA00022801"/>
    </source>
</evidence>
<dbReference type="InterPro" id="IPR000223">
    <property type="entry name" value="Pept_S26A_signal_pept_1"/>
</dbReference>
<dbReference type="GO" id="GO:0005743">
    <property type="term" value="C:mitochondrial inner membrane"/>
    <property type="evidence" value="ECO:0007669"/>
    <property type="project" value="UniProtKB-SubCell"/>
</dbReference>
<dbReference type="AlphaFoldDB" id="Q8H6I7"/>
<dbReference type="InterPro" id="IPR052064">
    <property type="entry name" value="Mito_IMP1_subunit"/>
</dbReference>
<feature type="active site" evidence="7">
    <location>
        <position position="95"/>
    </location>
</feature>
<evidence type="ECO:0000256" key="2">
    <source>
        <dbReference type="ARBA" id="ARBA00022792"/>
    </source>
</evidence>
<evidence type="ECO:0000313" key="9">
    <source>
        <dbReference type="EMBL" id="AAN40026.1"/>
    </source>
</evidence>
<dbReference type="CDD" id="cd06530">
    <property type="entry name" value="S26_SPase_I"/>
    <property type="match status" value="1"/>
</dbReference>
<evidence type="ECO:0000256" key="7">
    <source>
        <dbReference type="PIRSR" id="PIRSR600223-1"/>
    </source>
</evidence>